<feature type="chain" id="PRO_5032301339" description="PilY1 beta-propeller domain-containing protein" evidence="8">
    <location>
        <begin position="32"/>
        <end position="1235"/>
    </location>
</feature>
<dbReference type="SUPFAM" id="SSF50998">
    <property type="entry name" value="Quinoprotein alcohol dehydrogenase-like"/>
    <property type="match status" value="1"/>
</dbReference>
<dbReference type="InterPro" id="IPR008707">
    <property type="entry name" value="B-propeller_PilY1"/>
</dbReference>
<comment type="subcellular location">
    <subcellularLocation>
        <location evidence="1">Fimbrium</location>
    </subcellularLocation>
</comment>
<organism evidence="10 11">
    <name type="scientific">Steroidobacter agaridevorans</name>
    <dbReference type="NCBI Taxonomy" id="2695856"/>
    <lineage>
        <taxon>Bacteria</taxon>
        <taxon>Pseudomonadati</taxon>
        <taxon>Pseudomonadota</taxon>
        <taxon>Gammaproteobacteria</taxon>
        <taxon>Steroidobacterales</taxon>
        <taxon>Steroidobacteraceae</taxon>
        <taxon>Steroidobacter</taxon>
    </lineage>
</organism>
<dbReference type="InterPro" id="IPR011047">
    <property type="entry name" value="Quinoprotein_ADH-like_sf"/>
</dbReference>
<evidence type="ECO:0000313" key="10">
    <source>
        <dbReference type="EMBL" id="GFE81832.1"/>
    </source>
</evidence>
<feature type="domain" description="PilY1 beta-propeller" evidence="9">
    <location>
        <begin position="740"/>
        <end position="1061"/>
    </location>
</feature>
<dbReference type="AlphaFoldDB" id="A0A829YGM6"/>
<dbReference type="Pfam" id="PF05567">
    <property type="entry name" value="T4P_PilY1"/>
    <property type="match status" value="1"/>
</dbReference>
<keyword evidence="11" id="KW-1185">Reference proteome</keyword>
<protein>
    <recommendedName>
        <fullName evidence="9">PilY1 beta-propeller domain-containing protein</fullName>
    </recommendedName>
</protein>
<dbReference type="Proteomes" id="UP000445000">
    <property type="component" value="Unassembled WGS sequence"/>
</dbReference>
<evidence type="ECO:0000259" key="9">
    <source>
        <dbReference type="Pfam" id="PF05567"/>
    </source>
</evidence>
<comment type="similarity">
    <text evidence="2">Belongs to the PilY1 family.</text>
</comment>
<gene>
    <name evidence="10" type="ORF">GCM10011487_38320</name>
</gene>
<keyword evidence="5" id="KW-0106">Calcium</keyword>
<evidence type="ECO:0000256" key="2">
    <source>
        <dbReference type="ARBA" id="ARBA00008387"/>
    </source>
</evidence>
<proteinExistence type="inferred from homology"/>
<dbReference type="GO" id="GO:0046872">
    <property type="term" value="F:metal ion binding"/>
    <property type="evidence" value="ECO:0007669"/>
    <property type="project" value="UniProtKB-KW"/>
</dbReference>
<reference evidence="11" key="1">
    <citation type="submission" date="2020-01" db="EMBL/GenBank/DDBJ databases">
        <title>'Steroidobacter agaridevorans' sp. nov., agar-degrading bacteria isolated from rhizosphere soils.</title>
        <authorList>
            <person name="Ikenaga M."/>
            <person name="Kataoka M."/>
            <person name="Murouchi A."/>
            <person name="Katsuragi S."/>
            <person name="Sakai M."/>
        </authorList>
    </citation>
    <scope>NUCLEOTIDE SEQUENCE [LARGE SCALE GENOMIC DNA]</scope>
    <source>
        <strain evidence="11">YU21-B</strain>
    </source>
</reference>
<comment type="caution">
    <text evidence="10">The sequence shown here is derived from an EMBL/GenBank/DDBJ whole genome shotgun (WGS) entry which is preliminary data.</text>
</comment>
<evidence type="ECO:0000256" key="6">
    <source>
        <dbReference type="ARBA" id="ARBA00023263"/>
    </source>
</evidence>
<dbReference type="EMBL" id="BLJN01000003">
    <property type="protein sequence ID" value="GFE81832.1"/>
    <property type="molecule type" value="Genomic_DNA"/>
</dbReference>
<evidence type="ECO:0000256" key="8">
    <source>
        <dbReference type="SAM" id="SignalP"/>
    </source>
</evidence>
<keyword evidence="6" id="KW-0281">Fimbrium</keyword>
<keyword evidence="3" id="KW-1029">Fimbrium biogenesis</keyword>
<evidence type="ECO:0000256" key="7">
    <source>
        <dbReference type="SAM" id="MobiDB-lite"/>
    </source>
</evidence>
<evidence type="ECO:0000256" key="1">
    <source>
        <dbReference type="ARBA" id="ARBA00004561"/>
    </source>
</evidence>
<dbReference type="GO" id="GO:0009289">
    <property type="term" value="C:pilus"/>
    <property type="evidence" value="ECO:0007669"/>
    <property type="project" value="UniProtKB-SubCell"/>
</dbReference>
<evidence type="ECO:0000256" key="5">
    <source>
        <dbReference type="ARBA" id="ARBA00022837"/>
    </source>
</evidence>
<feature type="region of interest" description="Disordered" evidence="7">
    <location>
        <begin position="440"/>
        <end position="467"/>
    </location>
</feature>
<evidence type="ECO:0000313" key="11">
    <source>
        <dbReference type="Proteomes" id="UP000445000"/>
    </source>
</evidence>
<accession>A0A829YGM6</accession>
<evidence type="ECO:0000256" key="3">
    <source>
        <dbReference type="ARBA" id="ARBA00022558"/>
    </source>
</evidence>
<feature type="signal peptide" evidence="8">
    <location>
        <begin position="1"/>
        <end position="31"/>
    </location>
</feature>
<evidence type="ECO:0000256" key="4">
    <source>
        <dbReference type="ARBA" id="ARBA00022723"/>
    </source>
</evidence>
<sequence length="1235" mass="133619">MSKETPRAWRYVLAKLRYALAGALLTVLAGAASGQTASNTVAQSPLTVAGNVPGNLLLVPSVEYPTLDSMANLGNYDVARAYTGYFDPAKCYKYSYSATETDRYFHPVGKSETRTCSSSLQQWSGNYLNWATTQTIDPFRKALTGGHRVKDEANVTWLEKARYDGNGANSLFPNRRIPASGSSSSLVSGATPASWSDFTYRIWTLGNRMRFTRSGNLNSDPVIAYDPSTHTSLDGSKVYEVSVRVKVCDSSIGVESNCVQYSSGWKPEGLIQKYSSRIRYSVFGYLNDSNILRDGGVLRARQKFVGEYKLDPSSNLLVANGNREWDPATGILVPNPDAADASATAGVVGQTIKFSGVINYINRFGQMTTQNHKSYDPVSELYYAAIRYLKRQGNVPEYSGLSGTSSQRYNYADGFPVITDWDDPMQYSCQNSALLGIGDVNTHRDKDLPGSGSTTDEPARPGAVSSDKTVNVVTATQKVAQLEGITIATPFTGRENSAFIAGLAYDSHTKDLRSDLEGKQTVSTYWVDVREAQVLEPRARNQYWLAAKYGGFNVPDDYEPYKQTKALDASLWSSGETLSTGDLRPENFYVASEADKMVESLTRAFAKIAAETQGAGTALSSTSSQLRTDTKIFQAVFYNGTWRGDLRAYSLDEKGVVSSSPQWRAGVNLTARDWSTRRIYFYNPQGKNAGGQYAEFTWDNLGSTQRTALGSADVVNYLAGDRSKEESQTNGTLRTRTGVLGDIVNSSPVYVAAPNASLYERASFTGASSYVKFATAMTKRTPVVYVGANDGMLHGFDASDDEAKRGEETYAFVPNSAILNSLRTYSEPTYEHRYFVDGEMVVTDVYDTRDKRWKTILVGTMGRGGPGVFALDVTDPADVTFLWEKNGADIPALGKNIGRPVIAQVADGDWRVLMGNGHATSAGSAQLIMINVITGAVTTADTGASGSNALSAVMARDSDGDRISDVAYAGDLKGNLWKFSSLNGTPSATKMFQARDPSGNAQPITAAPIAGRDPSTGTVWVFFGTGRYLNAADLNDRQVQSWYGIKDSSVSTATRGDLVQRDIIAESQRDTLTLRAVEEGSAGDLKGRRGWYMDLISPGRAPRGERVIVPNQFVGTALLATTRIPEAADICKPTGTGFIMAIDPFTGARMPDTFFDVSRDGKYTSLDHMSMESGSGTSQDGVVVSGVAVGDAIAGQTTVVGSDIHFQTTGGVQDQLGFQVPATAAGRMSWREIVN</sequence>
<keyword evidence="8" id="KW-0732">Signal</keyword>
<keyword evidence="4" id="KW-0479">Metal-binding</keyword>
<name>A0A829YGM6_9GAMM</name>